<organism evidence="2 3">
    <name type="scientific">Devosia litorisediminis</name>
    <dbReference type="NCBI Taxonomy" id="2829817"/>
    <lineage>
        <taxon>Bacteria</taxon>
        <taxon>Pseudomonadati</taxon>
        <taxon>Pseudomonadota</taxon>
        <taxon>Alphaproteobacteria</taxon>
        <taxon>Hyphomicrobiales</taxon>
        <taxon>Devosiaceae</taxon>
        <taxon>Devosia</taxon>
    </lineage>
</organism>
<reference evidence="2" key="1">
    <citation type="submission" date="2021-04" db="EMBL/GenBank/DDBJ databases">
        <title>Devosia litorisediminis sp. nov., isolated from a sand dune.</title>
        <authorList>
            <person name="Park S."/>
            <person name="Yoon J.-H."/>
        </authorList>
    </citation>
    <scope>NUCLEOTIDE SEQUENCE</scope>
    <source>
        <strain evidence="2">BSSL-BM10</strain>
    </source>
</reference>
<keyword evidence="3" id="KW-1185">Reference proteome</keyword>
<feature type="transmembrane region" description="Helical" evidence="1">
    <location>
        <begin position="20"/>
        <end position="48"/>
    </location>
</feature>
<gene>
    <name evidence="2" type="ORF">KD146_04840</name>
</gene>
<proteinExistence type="predicted"/>
<keyword evidence="1" id="KW-0812">Transmembrane</keyword>
<evidence type="ECO:0000313" key="3">
    <source>
        <dbReference type="Proteomes" id="UP000678281"/>
    </source>
</evidence>
<protein>
    <submittedName>
        <fullName evidence="2">Uncharacterized protein</fullName>
    </submittedName>
</protein>
<keyword evidence="1" id="KW-1133">Transmembrane helix</keyword>
<accession>A0A942E5U9</accession>
<name>A0A942E5U9_9HYPH</name>
<dbReference type="AlphaFoldDB" id="A0A942E5U9"/>
<comment type="caution">
    <text evidence="2">The sequence shown here is derived from an EMBL/GenBank/DDBJ whole genome shotgun (WGS) entry which is preliminary data.</text>
</comment>
<evidence type="ECO:0000256" key="1">
    <source>
        <dbReference type="SAM" id="Phobius"/>
    </source>
</evidence>
<sequence length="51" mass="5304">MRTTAMTPRTSTVAGLPRGWTIVGLALASWLVLAGAWVGISQLFGFVASAL</sequence>
<dbReference type="EMBL" id="JAGXTP010000001">
    <property type="protein sequence ID" value="MBS3848021.1"/>
    <property type="molecule type" value="Genomic_DNA"/>
</dbReference>
<dbReference type="Proteomes" id="UP000678281">
    <property type="component" value="Unassembled WGS sequence"/>
</dbReference>
<evidence type="ECO:0000313" key="2">
    <source>
        <dbReference type="EMBL" id="MBS3848021.1"/>
    </source>
</evidence>
<keyword evidence="1" id="KW-0472">Membrane</keyword>
<dbReference type="RefSeq" id="WP_212657603.1">
    <property type="nucleotide sequence ID" value="NZ_JAGXTP010000001.1"/>
</dbReference>